<protein>
    <submittedName>
        <fullName evidence="2">Uncharacterized protein</fullName>
    </submittedName>
</protein>
<name>A0A4U0FGH9_9BACL</name>
<sequence length="106" mass="12475">MWTIKARHVRDADGGTAALELETEDRRLDVNVRWDGCMELHVYSVTEENRELHDTFHTCDLVGFIEALHSLNEVCRHYFDKGSYWERDPDDEDRATDKLDAEISYQ</sequence>
<dbReference type="EMBL" id="SUPK01000001">
    <property type="protein sequence ID" value="TJY43998.1"/>
    <property type="molecule type" value="Genomic_DNA"/>
</dbReference>
<evidence type="ECO:0000313" key="3">
    <source>
        <dbReference type="Proteomes" id="UP000309673"/>
    </source>
</evidence>
<dbReference type="RefSeq" id="WP_136775718.1">
    <property type="nucleotide sequence ID" value="NZ_SUPK01000001.1"/>
</dbReference>
<dbReference type="OrthoDB" id="2877606at2"/>
<evidence type="ECO:0000313" key="2">
    <source>
        <dbReference type="EMBL" id="TJY43998.1"/>
    </source>
</evidence>
<feature type="compositionally biased region" description="Basic and acidic residues" evidence="1">
    <location>
        <begin position="95"/>
        <end position="106"/>
    </location>
</feature>
<comment type="caution">
    <text evidence="2">The sequence shown here is derived from an EMBL/GenBank/DDBJ whole genome shotgun (WGS) entry which is preliminary data.</text>
</comment>
<dbReference type="Proteomes" id="UP000309673">
    <property type="component" value="Unassembled WGS sequence"/>
</dbReference>
<accession>A0A4U0FGH9</accession>
<feature type="region of interest" description="Disordered" evidence="1">
    <location>
        <begin position="84"/>
        <end position="106"/>
    </location>
</feature>
<dbReference type="AlphaFoldDB" id="A0A4U0FGH9"/>
<proteinExistence type="predicted"/>
<keyword evidence="3" id="KW-1185">Reference proteome</keyword>
<organism evidence="2 3">
    <name type="scientific">Cohnella pontilimi</name>
    <dbReference type="NCBI Taxonomy" id="2564100"/>
    <lineage>
        <taxon>Bacteria</taxon>
        <taxon>Bacillati</taxon>
        <taxon>Bacillota</taxon>
        <taxon>Bacilli</taxon>
        <taxon>Bacillales</taxon>
        <taxon>Paenibacillaceae</taxon>
        <taxon>Cohnella</taxon>
    </lineage>
</organism>
<reference evidence="2 3" key="1">
    <citation type="submission" date="2019-04" db="EMBL/GenBank/DDBJ databases">
        <title>Cohnella sp. nov., isolated from soil.</title>
        <authorList>
            <person name="Kim W."/>
        </authorList>
    </citation>
    <scope>NUCLEOTIDE SEQUENCE [LARGE SCALE GENOMIC DNA]</scope>
    <source>
        <strain evidence="2 3">CAU 1483</strain>
    </source>
</reference>
<evidence type="ECO:0000256" key="1">
    <source>
        <dbReference type="SAM" id="MobiDB-lite"/>
    </source>
</evidence>
<gene>
    <name evidence="2" type="ORF">E5161_00955</name>
</gene>